<proteinExistence type="inferred from homology"/>
<dbReference type="Proteomes" id="UP001214603">
    <property type="component" value="Chromosome 9"/>
</dbReference>
<feature type="transmembrane region" description="Helical" evidence="8">
    <location>
        <begin position="182"/>
        <end position="202"/>
    </location>
</feature>
<keyword evidence="4 9" id="KW-0732">Signal</keyword>
<feature type="domain" description="ML-like" evidence="10">
    <location>
        <begin position="38"/>
        <end position="178"/>
    </location>
</feature>
<evidence type="ECO:0000256" key="2">
    <source>
        <dbReference type="ARBA" id="ARBA00010642"/>
    </source>
</evidence>
<organism evidence="11 12">
    <name type="scientific">Malassezia obtusa</name>
    <dbReference type="NCBI Taxonomy" id="76774"/>
    <lineage>
        <taxon>Eukaryota</taxon>
        <taxon>Fungi</taxon>
        <taxon>Dikarya</taxon>
        <taxon>Basidiomycota</taxon>
        <taxon>Ustilaginomycotina</taxon>
        <taxon>Malasseziomycetes</taxon>
        <taxon>Malasseziales</taxon>
        <taxon>Malasseziaceae</taxon>
        <taxon>Malassezia</taxon>
    </lineage>
</organism>
<evidence type="ECO:0000256" key="8">
    <source>
        <dbReference type="SAM" id="Phobius"/>
    </source>
</evidence>
<keyword evidence="5 8" id="KW-1133">Transmembrane helix</keyword>
<name>A0AAF0E2Q0_9BASI</name>
<feature type="transmembrane region" description="Helical" evidence="8">
    <location>
        <begin position="490"/>
        <end position="510"/>
    </location>
</feature>
<feature type="transmembrane region" description="Helical" evidence="8">
    <location>
        <begin position="576"/>
        <end position="596"/>
    </location>
</feature>
<dbReference type="InterPro" id="IPR032800">
    <property type="entry name" value="TRP_N"/>
</dbReference>
<feature type="compositionally biased region" description="Basic and acidic residues" evidence="7">
    <location>
        <begin position="418"/>
        <end position="427"/>
    </location>
</feature>
<evidence type="ECO:0000256" key="4">
    <source>
        <dbReference type="ARBA" id="ARBA00022729"/>
    </source>
</evidence>
<feature type="transmembrane region" description="Helical" evidence="8">
    <location>
        <begin position="550"/>
        <end position="570"/>
    </location>
</feature>
<feature type="compositionally biased region" description="Low complexity" evidence="7">
    <location>
        <begin position="749"/>
        <end position="785"/>
    </location>
</feature>
<dbReference type="PANTHER" id="PTHR31145">
    <property type="entry name" value="INTEGRAL MEMBRANE PROTEIN (AFU_ORTHOLOGUE AFUA_7G01610)"/>
    <property type="match status" value="1"/>
</dbReference>
<dbReference type="Pfam" id="PF14558">
    <property type="entry name" value="TRP_N"/>
    <property type="match status" value="1"/>
</dbReference>
<evidence type="ECO:0000256" key="7">
    <source>
        <dbReference type="SAM" id="MobiDB-lite"/>
    </source>
</evidence>
<dbReference type="GO" id="GO:0055085">
    <property type="term" value="P:transmembrane transport"/>
    <property type="evidence" value="ECO:0007669"/>
    <property type="project" value="TreeGrafter"/>
</dbReference>
<feature type="region of interest" description="Disordered" evidence="7">
    <location>
        <begin position="711"/>
        <end position="819"/>
    </location>
</feature>
<keyword evidence="12" id="KW-1185">Reference proteome</keyword>
<dbReference type="PANTHER" id="PTHR31145:SF2">
    <property type="entry name" value="FLAVIN CARRIER PROTEIN 2"/>
    <property type="match status" value="1"/>
</dbReference>
<evidence type="ECO:0000313" key="11">
    <source>
        <dbReference type="EMBL" id="WFD04524.1"/>
    </source>
</evidence>
<evidence type="ECO:0000256" key="1">
    <source>
        <dbReference type="ARBA" id="ARBA00004141"/>
    </source>
</evidence>
<dbReference type="AlphaFoldDB" id="A0AAF0E2Q0"/>
<reference evidence="11" key="1">
    <citation type="submission" date="2023-03" db="EMBL/GenBank/DDBJ databases">
        <title>Mating type loci evolution in Malassezia.</title>
        <authorList>
            <person name="Coelho M.A."/>
        </authorList>
    </citation>
    <scope>NUCLEOTIDE SEQUENCE</scope>
    <source>
        <strain evidence="11">CBS 7876</strain>
    </source>
</reference>
<dbReference type="InterPro" id="IPR040241">
    <property type="entry name" value="TRP_Flc/Pkd2-like"/>
</dbReference>
<comment type="similarity">
    <text evidence="2">Belongs to the transient receptor potential (TRP) ion channel family.</text>
</comment>
<keyword evidence="6 8" id="KW-0472">Membrane</keyword>
<evidence type="ECO:0000256" key="3">
    <source>
        <dbReference type="ARBA" id="ARBA00022692"/>
    </source>
</evidence>
<dbReference type="GO" id="GO:0009272">
    <property type="term" value="P:fungal-type cell wall biogenesis"/>
    <property type="evidence" value="ECO:0007669"/>
    <property type="project" value="TreeGrafter"/>
</dbReference>
<dbReference type="InterPro" id="IPR010308">
    <property type="entry name" value="TRP_C"/>
</dbReference>
<feature type="chain" id="PRO_5042221597" description="ML-like domain-containing protein" evidence="9">
    <location>
        <begin position="25"/>
        <end position="819"/>
    </location>
</feature>
<dbReference type="GO" id="GO:0016020">
    <property type="term" value="C:membrane"/>
    <property type="evidence" value="ECO:0007669"/>
    <property type="project" value="UniProtKB-SubCell"/>
</dbReference>
<feature type="transmembrane region" description="Helical" evidence="8">
    <location>
        <begin position="380"/>
        <end position="404"/>
    </location>
</feature>
<feature type="region of interest" description="Disordered" evidence="7">
    <location>
        <begin position="418"/>
        <end position="437"/>
    </location>
</feature>
<evidence type="ECO:0000313" key="12">
    <source>
        <dbReference type="Proteomes" id="UP001214603"/>
    </source>
</evidence>
<evidence type="ECO:0000259" key="10">
    <source>
        <dbReference type="SMART" id="SM01320"/>
    </source>
</evidence>
<evidence type="ECO:0000256" key="5">
    <source>
        <dbReference type="ARBA" id="ARBA00022989"/>
    </source>
</evidence>
<feature type="transmembrane region" description="Helical" evidence="8">
    <location>
        <begin position="608"/>
        <end position="628"/>
    </location>
</feature>
<keyword evidence="3 8" id="KW-0812">Transmembrane</keyword>
<dbReference type="EMBL" id="CP119942">
    <property type="protein sequence ID" value="WFD04524.1"/>
    <property type="molecule type" value="Genomic_DNA"/>
</dbReference>
<protein>
    <recommendedName>
        <fullName evidence="10">ML-like domain-containing protein</fullName>
    </recommendedName>
</protein>
<feature type="transmembrane region" description="Helical" evidence="8">
    <location>
        <begin position="640"/>
        <end position="669"/>
    </location>
</feature>
<evidence type="ECO:0000256" key="6">
    <source>
        <dbReference type="ARBA" id="ARBA00023136"/>
    </source>
</evidence>
<gene>
    <name evidence="11" type="ORF">MOBT1_003235</name>
</gene>
<feature type="signal peptide" evidence="9">
    <location>
        <begin position="1"/>
        <end position="24"/>
    </location>
</feature>
<evidence type="ECO:0000256" key="9">
    <source>
        <dbReference type="SAM" id="SignalP"/>
    </source>
</evidence>
<dbReference type="SMART" id="SM01320">
    <property type="entry name" value="TRP_N"/>
    <property type="match status" value="1"/>
</dbReference>
<accession>A0AAF0E2Q0</accession>
<dbReference type="Pfam" id="PF06011">
    <property type="entry name" value="TRP"/>
    <property type="match status" value="1"/>
</dbReference>
<sequence>MRLAGPTALAAALAALAWAPPSAAHASGVAQSISVERQQLYTSTTAYCAPPGPILISSMDVKYFRKNSSLDFQLTAAALPNDLNMSAELNLFAYGRDWFNMTIDLCEIGGGTLCPVPQYNFSGSGVYNVPQKFASQVPSIVYSVPDIEALGVLRLVKQGTNETVGCMQITLANGLTARSRGVLWGTVAFTLVAAVAAVLTMFWRNSLSALQWRVVDVVSTLHTVVLTSMLTLIVPRVFHEYSLSFAWSFALIYMRPMQAAIYKSCLRHGSNDSDVPYAALLSAQYARLANLYPAASLNPDKPAVFTGSSGTFSDLLSSVPAHAKRALYAPNTGPGGEMVSGGQSAPVVWAAQNYGFSHTGIFYYTESLNISPNSAFLTVLVNWLLVVCIAIAAVLLACIFALLVHAVRRGRRRGDAYERLAPDEKTRAPGPPHTLRDARGRRALQPVSRIVFQLARPTFLRLVEIATTPLLLFIFFQWRHATGWPSHVAAAFTFAALLAAWVGIVAPMFVHVARTRDPHTLYYSAHRSPYDAYTPAARHGTLAQPYRPKYFWFGAVHLVCGFIRVCFVAFPQRSDLAMRQAIGLLVVDVLLFLALVILRPGRDRFTDFVQYILALFRIVGWALCVALATESNIWGIPRAVLGFVLMAVTSLAVVFIFLVFVWDVLVALLSRHQRWTRRFAPLTPGHAADESQIEASHDDSAYKDASFAAAPTDASHKDASDMPTGAPDKDATRSPAEAPAAQTDLLGGPSTDAAPSAPPAASDHAPSAPAEPTHAAAAPTGPAASDTTHDEFHDIPMTPAPPVASSGALPWATGASHAA</sequence>
<comment type="subcellular location">
    <subcellularLocation>
        <location evidence="1">Membrane</location>
        <topology evidence="1">Multi-pass membrane protein</topology>
    </subcellularLocation>
</comment>
<feature type="transmembrane region" description="Helical" evidence="8">
    <location>
        <begin position="459"/>
        <end position="478"/>
    </location>
</feature>